<dbReference type="AlphaFoldDB" id="A0A6G0XRA9"/>
<proteinExistence type="predicted"/>
<evidence type="ECO:0000313" key="3">
    <source>
        <dbReference type="EMBL" id="KAF0742987.1"/>
    </source>
</evidence>
<dbReference type="InterPro" id="IPR001841">
    <property type="entry name" value="Znf_RING"/>
</dbReference>
<dbReference type="SMART" id="SM00184">
    <property type="entry name" value="RING"/>
    <property type="match status" value="1"/>
</dbReference>
<dbReference type="EMBL" id="VJMJ01000022">
    <property type="protein sequence ID" value="KAF0742987.1"/>
    <property type="molecule type" value="Genomic_DNA"/>
</dbReference>
<dbReference type="VEuPathDB" id="FungiDB:AeMF1_008396"/>
<dbReference type="PROSITE" id="PS50089">
    <property type="entry name" value="ZF_RING_2"/>
    <property type="match status" value="1"/>
</dbReference>
<dbReference type="GO" id="GO:0008270">
    <property type="term" value="F:zinc ion binding"/>
    <property type="evidence" value="ECO:0007669"/>
    <property type="project" value="UniProtKB-KW"/>
</dbReference>
<evidence type="ECO:0000256" key="1">
    <source>
        <dbReference type="PROSITE-ProRule" id="PRU00175"/>
    </source>
</evidence>
<organism evidence="3 4">
    <name type="scientific">Aphanomyces euteiches</name>
    <dbReference type="NCBI Taxonomy" id="100861"/>
    <lineage>
        <taxon>Eukaryota</taxon>
        <taxon>Sar</taxon>
        <taxon>Stramenopiles</taxon>
        <taxon>Oomycota</taxon>
        <taxon>Saprolegniomycetes</taxon>
        <taxon>Saprolegniales</taxon>
        <taxon>Verrucalvaceae</taxon>
        <taxon>Aphanomyces</taxon>
    </lineage>
</organism>
<comment type="caution">
    <text evidence="3">The sequence shown here is derived from an EMBL/GenBank/DDBJ whole genome shotgun (WGS) entry which is preliminary data.</text>
</comment>
<protein>
    <recommendedName>
        <fullName evidence="2">RING-type domain-containing protein</fullName>
    </recommendedName>
</protein>
<accession>A0A6G0XRA9</accession>
<gene>
    <name evidence="3" type="ORF">Ae201684_002051</name>
</gene>
<evidence type="ECO:0000313" key="4">
    <source>
        <dbReference type="Proteomes" id="UP000481153"/>
    </source>
</evidence>
<dbReference type="Gene3D" id="3.30.40.10">
    <property type="entry name" value="Zinc/RING finger domain, C3HC4 (zinc finger)"/>
    <property type="match status" value="1"/>
</dbReference>
<dbReference type="Proteomes" id="UP000481153">
    <property type="component" value="Unassembled WGS sequence"/>
</dbReference>
<name>A0A6G0XRA9_9STRA</name>
<feature type="domain" description="RING-type" evidence="2">
    <location>
        <begin position="208"/>
        <end position="249"/>
    </location>
</feature>
<reference evidence="3 4" key="1">
    <citation type="submission" date="2019-07" db="EMBL/GenBank/DDBJ databases">
        <title>Genomics analysis of Aphanomyces spp. identifies a new class of oomycete effector associated with host adaptation.</title>
        <authorList>
            <person name="Gaulin E."/>
        </authorList>
    </citation>
    <scope>NUCLEOTIDE SEQUENCE [LARGE SCALE GENOMIC DNA]</scope>
    <source>
        <strain evidence="3 4">ATCC 201684</strain>
    </source>
</reference>
<dbReference type="Pfam" id="PF13923">
    <property type="entry name" value="zf-C3HC4_2"/>
    <property type="match status" value="1"/>
</dbReference>
<keyword evidence="1" id="KW-0862">Zinc</keyword>
<keyword evidence="1" id="KW-0479">Metal-binding</keyword>
<dbReference type="InterPro" id="IPR013083">
    <property type="entry name" value="Znf_RING/FYVE/PHD"/>
</dbReference>
<evidence type="ECO:0000259" key="2">
    <source>
        <dbReference type="PROSITE" id="PS50089"/>
    </source>
</evidence>
<dbReference type="SUPFAM" id="SSF57850">
    <property type="entry name" value="RING/U-box"/>
    <property type="match status" value="1"/>
</dbReference>
<keyword evidence="4" id="KW-1185">Reference proteome</keyword>
<keyword evidence="1" id="KW-0863">Zinc-finger</keyword>
<sequence length="253" mass="28156">MTNDYEDNKINTLSSRLDGNSSCHDGIILSINLSTMHQIGVFKALSVNVTKATLSRDHVYYTMVVNNKESQTSWTTTRSDRDFKTLHIAVCNALDHGHTCDALCPWFYVDFQQKLPKISAFCTKPRKRTILANLTAYPELISMLLAFTISSKNRSCYRATDRVSNILFDFLFRDCSIVDSAVYTSAKQRSSTSSTRSSRSSQSDGCACSLCDDGSDASSSWTRLSCGHVFHDECILEALNKSVACPECHAAKH</sequence>